<dbReference type="Proteomes" id="UP000077266">
    <property type="component" value="Unassembled WGS sequence"/>
</dbReference>
<gene>
    <name evidence="2" type="ORF">EXIGLDRAFT_397411</name>
</gene>
<evidence type="ECO:0000313" key="3">
    <source>
        <dbReference type="Proteomes" id="UP000077266"/>
    </source>
</evidence>
<keyword evidence="1" id="KW-0812">Transmembrane</keyword>
<dbReference type="AlphaFoldDB" id="A0A166B140"/>
<name>A0A166B140_EXIGL</name>
<feature type="transmembrane region" description="Helical" evidence="1">
    <location>
        <begin position="37"/>
        <end position="58"/>
    </location>
</feature>
<evidence type="ECO:0000256" key="1">
    <source>
        <dbReference type="SAM" id="Phobius"/>
    </source>
</evidence>
<keyword evidence="1" id="KW-1133">Transmembrane helix</keyword>
<reference evidence="2 3" key="1">
    <citation type="journal article" date="2016" name="Mol. Biol. Evol.">
        <title>Comparative Genomics of Early-Diverging Mushroom-Forming Fungi Provides Insights into the Origins of Lignocellulose Decay Capabilities.</title>
        <authorList>
            <person name="Nagy L.G."/>
            <person name="Riley R."/>
            <person name="Tritt A."/>
            <person name="Adam C."/>
            <person name="Daum C."/>
            <person name="Floudas D."/>
            <person name="Sun H."/>
            <person name="Yadav J.S."/>
            <person name="Pangilinan J."/>
            <person name="Larsson K.H."/>
            <person name="Matsuura K."/>
            <person name="Barry K."/>
            <person name="Labutti K."/>
            <person name="Kuo R."/>
            <person name="Ohm R.A."/>
            <person name="Bhattacharya S.S."/>
            <person name="Shirouzu T."/>
            <person name="Yoshinaga Y."/>
            <person name="Martin F.M."/>
            <person name="Grigoriev I.V."/>
            <person name="Hibbett D.S."/>
        </authorList>
    </citation>
    <scope>NUCLEOTIDE SEQUENCE [LARGE SCALE GENOMIC DNA]</scope>
    <source>
        <strain evidence="2 3">HHB12029</strain>
    </source>
</reference>
<accession>A0A166B140</accession>
<organism evidence="2 3">
    <name type="scientific">Exidia glandulosa HHB12029</name>
    <dbReference type="NCBI Taxonomy" id="1314781"/>
    <lineage>
        <taxon>Eukaryota</taxon>
        <taxon>Fungi</taxon>
        <taxon>Dikarya</taxon>
        <taxon>Basidiomycota</taxon>
        <taxon>Agaricomycotina</taxon>
        <taxon>Agaricomycetes</taxon>
        <taxon>Auriculariales</taxon>
        <taxon>Exidiaceae</taxon>
        <taxon>Exidia</taxon>
    </lineage>
</organism>
<keyword evidence="1" id="KW-0472">Membrane</keyword>
<keyword evidence="3" id="KW-1185">Reference proteome</keyword>
<sequence>MNFTPENQKEMPRVLPGSSVFYIASAFPSASPPFRPVIAQMLAVLHVVLLFVFMCAAAPIHAAGRRAAVVDAFTTNAERFAR</sequence>
<dbReference type="EMBL" id="KV425936">
    <property type="protein sequence ID" value="KZV96979.1"/>
    <property type="molecule type" value="Genomic_DNA"/>
</dbReference>
<evidence type="ECO:0000313" key="2">
    <source>
        <dbReference type="EMBL" id="KZV96979.1"/>
    </source>
</evidence>
<protein>
    <submittedName>
        <fullName evidence="2">Uncharacterized protein</fullName>
    </submittedName>
</protein>
<proteinExistence type="predicted"/>
<dbReference type="InParanoid" id="A0A166B140"/>